<dbReference type="OrthoDB" id="532420at2759"/>
<dbReference type="FunCoup" id="A0A251SKI5">
    <property type="interactions" value="2117"/>
</dbReference>
<accession>A0A251SKI5</accession>
<evidence type="ECO:0000313" key="10">
    <source>
        <dbReference type="Proteomes" id="UP000215914"/>
    </source>
</evidence>
<keyword evidence="3 8" id="KW-0808">Transferase</keyword>
<dbReference type="EMBL" id="CM007903">
    <property type="protein sequence ID" value="OTF99042.1"/>
    <property type="molecule type" value="Genomic_DNA"/>
</dbReference>
<sequence>MASAAVNSAIEKLANIQLNELSTSSSPNLQKNLSILSPQQIELGKMLLELGQGHLFEHWPDPGLDDDDKKALLDQVSVLNSSYPGGLSSYIKTAKELLADSKAGKNPFDGFTPSVPSGEILTFGDDNFIQYEEMGVKQAQNAAFVLVAGGLGERLGYNGIKVALPMETTTGTCFLQHYIESILSLSEASFKQAPGECRKDAPLVLMTSDDTHERTLQLLEAHSYFGMKPTQVKLLKQEKVACLADNDARLALDPNNKYRIQTKPHGHGDVHALLYSSGLLKEWKDTGLRWVVFFQDTNGLLFKAIPAALGVSATKEYHVNSLAVPRKAKEAIGGITKLTHTDGREMVINVEYNQLDPLLRATGHPDGDVNCETGYSPYPGNINQLILELGPYIDELSKTGGAIKEFVNPKYKDSTKTEFKSSTRLECMMQDYPKTLSPSARVGFTVTDTWLAYAPVKNNPEDAAKVPKGNPYHSATSGEMAIYRANSMILKEAGVTVDDPVTQVFNGQEVEVWSRIVWKPKWAVTFSDVKSKVSGNNSVSQKSTLVIKGRDIYIEDLELDGALIVDSVDDAEVKVGGSVCNKGWSVESIDKDSTELPEEVRIRGFKIIKTDQVQQFYDEPGKFTLKP</sequence>
<dbReference type="Gramene" id="mRNA:HanXRQr2_Chr14g0656301">
    <property type="protein sequence ID" value="mRNA:HanXRQr2_Chr14g0656301"/>
    <property type="gene ID" value="HanXRQr2_Chr14g0656301"/>
</dbReference>
<reference evidence="8 10" key="1">
    <citation type="journal article" date="2017" name="Nature">
        <title>The sunflower genome provides insights into oil metabolism, flowering and Asterid evolution.</title>
        <authorList>
            <person name="Badouin H."/>
            <person name="Gouzy J."/>
            <person name="Grassa C.J."/>
            <person name="Murat F."/>
            <person name="Staton S.E."/>
            <person name="Cottret L."/>
            <person name="Lelandais-Briere C."/>
            <person name="Owens G.L."/>
            <person name="Carrere S."/>
            <person name="Mayjonade B."/>
            <person name="Legrand L."/>
            <person name="Gill N."/>
            <person name="Kane N.C."/>
            <person name="Bowers J.E."/>
            <person name="Hubner S."/>
            <person name="Bellec A."/>
            <person name="Berard A."/>
            <person name="Berges H."/>
            <person name="Blanchet N."/>
            <person name="Boniface M.C."/>
            <person name="Brunel D."/>
            <person name="Catrice O."/>
            <person name="Chaidir N."/>
            <person name="Claudel C."/>
            <person name="Donnadieu C."/>
            <person name="Faraut T."/>
            <person name="Fievet G."/>
            <person name="Helmstetter N."/>
            <person name="King M."/>
            <person name="Knapp S.J."/>
            <person name="Lai Z."/>
            <person name="Le Paslier M.C."/>
            <person name="Lippi Y."/>
            <person name="Lorenzon L."/>
            <person name="Mandel J.R."/>
            <person name="Marage G."/>
            <person name="Marchand G."/>
            <person name="Marquand E."/>
            <person name="Bret-Mestries E."/>
            <person name="Morien E."/>
            <person name="Nambeesan S."/>
            <person name="Nguyen T."/>
            <person name="Pegot-Espagnet P."/>
            <person name="Pouilly N."/>
            <person name="Raftis F."/>
            <person name="Sallet E."/>
            <person name="Schiex T."/>
            <person name="Thomas J."/>
            <person name="Vandecasteele C."/>
            <person name="Vares D."/>
            <person name="Vear F."/>
            <person name="Vautrin S."/>
            <person name="Crespi M."/>
            <person name="Mangin B."/>
            <person name="Burke J.M."/>
            <person name="Salse J."/>
            <person name="Munos S."/>
            <person name="Vincourt P."/>
            <person name="Rieseberg L.H."/>
            <person name="Langlade N.B."/>
        </authorList>
    </citation>
    <scope>NUCLEOTIDE SEQUENCE [LARGE SCALE GENOMIC DNA]</scope>
    <source>
        <strain evidence="10">cv. SF193</strain>
        <tissue evidence="8">Leaves</tissue>
    </source>
</reference>
<comment type="cofactor">
    <cofactor evidence="2">
        <name>Mg(2+)</name>
        <dbReference type="ChEBI" id="CHEBI:18420"/>
    </cofactor>
</comment>
<proteinExistence type="inferred from homology"/>
<dbReference type="FunFam" id="2.160.10.30:FF:000001">
    <property type="entry name" value="UDP-sugar pyrophosphorylase"/>
    <property type="match status" value="1"/>
</dbReference>
<gene>
    <name evidence="9" type="primary">USP</name>
    <name evidence="9" type="ORF">HannXRQ_Chr14g0452241</name>
    <name evidence="8" type="ORF">HanXRQr2_Chr14g0656301</name>
</gene>
<dbReference type="Gene3D" id="2.160.10.30">
    <property type="match status" value="1"/>
</dbReference>
<evidence type="ECO:0000256" key="4">
    <source>
        <dbReference type="ARBA" id="ARBA00022695"/>
    </source>
</evidence>
<evidence type="ECO:0000256" key="5">
    <source>
        <dbReference type="ARBA" id="ARBA00038047"/>
    </source>
</evidence>
<evidence type="ECO:0000256" key="3">
    <source>
        <dbReference type="ARBA" id="ARBA00022679"/>
    </source>
</evidence>
<dbReference type="EMBL" id="MNCJ02000329">
    <property type="protein sequence ID" value="KAF5770156.1"/>
    <property type="molecule type" value="Genomic_DNA"/>
</dbReference>
<name>A0A251SKI5_HELAN</name>
<dbReference type="Proteomes" id="UP000215914">
    <property type="component" value="Chromosome 14"/>
</dbReference>
<dbReference type="InParanoid" id="A0A251SKI5"/>
<organism evidence="9 10">
    <name type="scientific">Helianthus annuus</name>
    <name type="common">Common sunflower</name>
    <dbReference type="NCBI Taxonomy" id="4232"/>
    <lineage>
        <taxon>Eukaryota</taxon>
        <taxon>Viridiplantae</taxon>
        <taxon>Streptophyta</taxon>
        <taxon>Embryophyta</taxon>
        <taxon>Tracheophyta</taxon>
        <taxon>Spermatophyta</taxon>
        <taxon>Magnoliopsida</taxon>
        <taxon>eudicotyledons</taxon>
        <taxon>Gunneridae</taxon>
        <taxon>Pentapetalae</taxon>
        <taxon>asterids</taxon>
        <taxon>campanulids</taxon>
        <taxon>Asterales</taxon>
        <taxon>Asteraceae</taxon>
        <taxon>Asteroideae</taxon>
        <taxon>Heliantheae alliance</taxon>
        <taxon>Heliantheae</taxon>
        <taxon>Helianthus</taxon>
    </lineage>
</organism>
<dbReference type="Pfam" id="PF01704">
    <property type="entry name" value="UDPGP"/>
    <property type="match status" value="1"/>
</dbReference>
<reference evidence="8" key="3">
    <citation type="submission" date="2020-06" db="EMBL/GenBank/DDBJ databases">
        <title>Helianthus annuus Genome sequencing and assembly Release 2.</title>
        <authorList>
            <person name="Gouzy J."/>
            <person name="Langlade N."/>
            <person name="Munos S."/>
        </authorList>
    </citation>
    <scope>NUCLEOTIDE SEQUENCE</scope>
    <source>
        <tissue evidence="8">Leaves</tissue>
    </source>
</reference>
<dbReference type="InterPro" id="IPR002618">
    <property type="entry name" value="UDPGP_fam"/>
</dbReference>
<dbReference type="Gene3D" id="3.90.550.10">
    <property type="entry name" value="Spore Coat Polysaccharide Biosynthesis Protein SpsA, Chain A"/>
    <property type="match status" value="1"/>
</dbReference>
<comment type="similarity">
    <text evidence="5">Belongs to the USP family.</text>
</comment>
<comment type="cofactor">
    <cofactor evidence="1">
        <name>Mn(2+)</name>
        <dbReference type="ChEBI" id="CHEBI:29035"/>
    </cofactor>
</comment>
<dbReference type="EC" id="2.7.7.64" evidence="6"/>
<evidence type="ECO:0000313" key="8">
    <source>
        <dbReference type="EMBL" id="KAF5770156.1"/>
    </source>
</evidence>
<dbReference type="InterPro" id="IPR039741">
    <property type="entry name" value="UDP-sugar_pyrophosphorylase"/>
</dbReference>
<keyword evidence="4 8" id="KW-0548">Nucleotidyltransferase</keyword>
<dbReference type="GO" id="GO:0051748">
    <property type="term" value="F:UTP-monosaccharide-1-phosphate uridylyltransferase activity"/>
    <property type="evidence" value="ECO:0007669"/>
    <property type="project" value="UniProtKB-EC"/>
</dbReference>
<keyword evidence="10" id="KW-1185">Reference proteome</keyword>
<reference evidence="9" key="2">
    <citation type="submission" date="2017-02" db="EMBL/GenBank/DDBJ databases">
        <title>Sunflower complete genome.</title>
        <authorList>
            <person name="Langlade N."/>
            <person name="Munos S."/>
        </authorList>
    </citation>
    <scope>NUCLEOTIDE SEQUENCE [LARGE SCALE GENOMIC DNA]</scope>
    <source>
        <tissue evidence="9">Leaves</tissue>
    </source>
</reference>
<evidence type="ECO:0000256" key="2">
    <source>
        <dbReference type="ARBA" id="ARBA00001946"/>
    </source>
</evidence>
<evidence type="ECO:0000256" key="6">
    <source>
        <dbReference type="ARBA" id="ARBA00039080"/>
    </source>
</evidence>
<evidence type="ECO:0000256" key="1">
    <source>
        <dbReference type="ARBA" id="ARBA00001936"/>
    </source>
</evidence>
<dbReference type="PANTHER" id="PTHR11952:SF9">
    <property type="entry name" value="UDP-SUGAR PYROPHOSPHORYLASE"/>
    <property type="match status" value="1"/>
</dbReference>
<dbReference type="CDD" id="cd06424">
    <property type="entry name" value="UGGPase"/>
    <property type="match status" value="1"/>
</dbReference>
<evidence type="ECO:0000313" key="9">
    <source>
        <dbReference type="EMBL" id="OTF99042.1"/>
    </source>
</evidence>
<dbReference type="GO" id="GO:0006048">
    <property type="term" value="P:UDP-N-acetylglucosamine biosynthetic process"/>
    <property type="evidence" value="ECO:0000318"/>
    <property type="project" value="GO_Central"/>
</dbReference>
<protein>
    <recommendedName>
        <fullName evidence="6">UTP-monosaccharide-1-phosphate uridylyltransferase</fullName>
        <ecNumber evidence="6">2.7.7.64</ecNumber>
    </recommendedName>
</protein>
<dbReference type="STRING" id="4232.A0A251SKI5"/>
<dbReference type="SUPFAM" id="SSF53448">
    <property type="entry name" value="Nucleotide-diphospho-sugar transferases"/>
    <property type="match status" value="1"/>
</dbReference>
<dbReference type="AlphaFoldDB" id="A0A251SKI5"/>
<dbReference type="OMA" id="HMNSICI"/>
<comment type="catalytic activity">
    <reaction evidence="7">
        <text>a monosaccharide 1-phosphate + UTP + H(+) = a UDP-monosaccharide + diphosphate</text>
        <dbReference type="Rhea" id="RHEA:13205"/>
        <dbReference type="ChEBI" id="CHEBI:15378"/>
        <dbReference type="ChEBI" id="CHEBI:33019"/>
        <dbReference type="ChEBI" id="CHEBI:46398"/>
        <dbReference type="ChEBI" id="CHEBI:140358"/>
        <dbReference type="ChEBI" id="CHEBI:140359"/>
        <dbReference type="EC" id="2.7.7.64"/>
    </reaction>
</comment>
<dbReference type="GO" id="GO:0003977">
    <property type="term" value="F:UDP-N-acetylglucosamine diphosphorylase activity"/>
    <property type="evidence" value="ECO:0000318"/>
    <property type="project" value="GO_Central"/>
</dbReference>
<dbReference type="InterPro" id="IPR029044">
    <property type="entry name" value="Nucleotide-diphossugar_trans"/>
</dbReference>
<dbReference type="FunFam" id="3.90.550.10:FF:000091">
    <property type="entry name" value="UDP-sugar pyrophosphorylase"/>
    <property type="match status" value="1"/>
</dbReference>
<dbReference type="PANTHER" id="PTHR11952">
    <property type="entry name" value="UDP- GLUCOSE PYROPHOSPHORYLASE"/>
    <property type="match status" value="1"/>
</dbReference>
<evidence type="ECO:0000256" key="7">
    <source>
        <dbReference type="ARBA" id="ARBA00048259"/>
    </source>
</evidence>